<organism evidence="1 2">
    <name type="scientific">Hygrophoropsis aurantiaca</name>
    <dbReference type="NCBI Taxonomy" id="72124"/>
    <lineage>
        <taxon>Eukaryota</taxon>
        <taxon>Fungi</taxon>
        <taxon>Dikarya</taxon>
        <taxon>Basidiomycota</taxon>
        <taxon>Agaricomycotina</taxon>
        <taxon>Agaricomycetes</taxon>
        <taxon>Agaricomycetidae</taxon>
        <taxon>Boletales</taxon>
        <taxon>Coniophorineae</taxon>
        <taxon>Hygrophoropsidaceae</taxon>
        <taxon>Hygrophoropsis</taxon>
    </lineage>
</organism>
<name>A0ACB7ZYJ1_9AGAM</name>
<protein>
    <submittedName>
        <fullName evidence="1">Uncharacterized protein</fullName>
    </submittedName>
</protein>
<gene>
    <name evidence="1" type="ORF">BJ138DRAFT_1017731</name>
</gene>
<comment type="caution">
    <text evidence="1">The sequence shown here is derived from an EMBL/GenBank/DDBJ whole genome shotgun (WGS) entry which is preliminary data.</text>
</comment>
<sequence>MDPLSLASISLFDIARFRDTYTARSSIASRYIEARRDTLLTHFVDDIDSLKSLMDDTGAVISGSLALRLFLPEDAVQWPINDMDLYVPNSSCADVVTHFIRQGYQLSNQSPSSAPYAYGDMTQIETVITMINSGKKVDIIISKSSSSILPIFFFHSTIVMNYFNSNTFFAAYPELTKRKRGLINGIRFASGSLSDRSLSCLLKYTARGFKFARDLNSWETEDAADSHQCGEHFDCPQRLRTSVDRGCFTVKIGSSEDQRHEATRPVAWCLGGSPCNIDTVELPSLVFAVT</sequence>
<dbReference type="EMBL" id="MU268197">
    <property type="protein sequence ID" value="KAH7905413.1"/>
    <property type="molecule type" value="Genomic_DNA"/>
</dbReference>
<dbReference type="Proteomes" id="UP000790377">
    <property type="component" value="Unassembled WGS sequence"/>
</dbReference>
<evidence type="ECO:0000313" key="1">
    <source>
        <dbReference type="EMBL" id="KAH7905413.1"/>
    </source>
</evidence>
<keyword evidence="2" id="KW-1185">Reference proteome</keyword>
<reference evidence="1" key="1">
    <citation type="journal article" date="2021" name="New Phytol.">
        <title>Evolutionary innovations through gain and loss of genes in the ectomycorrhizal Boletales.</title>
        <authorList>
            <person name="Wu G."/>
            <person name="Miyauchi S."/>
            <person name="Morin E."/>
            <person name="Kuo A."/>
            <person name="Drula E."/>
            <person name="Varga T."/>
            <person name="Kohler A."/>
            <person name="Feng B."/>
            <person name="Cao Y."/>
            <person name="Lipzen A."/>
            <person name="Daum C."/>
            <person name="Hundley H."/>
            <person name="Pangilinan J."/>
            <person name="Johnson J."/>
            <person name="Barry K."/>
            <person name="LaButti K."/>
            <person name="Ng V."/>
            <person name="Ahrendt S."/>
            <person name="Min B."/>
            <person name="Choi I.G."/>
            <person name="Park H."/>
            <person name="Plett J.M."/>
            <person name="Magnuson J."/>
            <person name="Spatafora J.W."/>
            <person name="Nagy L.G."/>
            <person name="Henrissat B."/>
            <person name="Grigoriev I.V."/>
            <person name="Yang Z.L."/>
            <person name="Xu J."/>
            <person name="Martin F.M."/>
        </authorList>
    </citation>
    <scope>NUCLEOTIDE SEQUENCE</scope>
    <source>
        <strain evidence="1">ATCC 28755</strain>
    </source>
</reference>
<accession>A0ACB7ZYJ1</accession>
<proteinExistence type="predicted"/>
<evidence type="ECO:0000313" key="2">
    <source>
        <dbReference type="Proteomes" id="UP000790377"/>
    </source>
</evidence>